<evidence type="ECO:0000259" key="11">
    <source>
        <dbReference type="PROSITE" id="PS51677"/>
    </source>
</evidence>
<dbReference type="InterPro" id="IPR001002">
    <property type="entry name" value="Chitin-bd_1"/>
</dbReference>
<evidence type="ECO:0000313" key="13">
    <source>
        <dbReference type="Proteomes" id="UP000811619"/>
    </source>
</evidence>
<dbReference type="Pfam" id="PF01522">
    <property type="entry name" value="Polysacc_deac_1"/>
    <property type="match status" value="1"/>
</dbReference>
<gene>
    <name evidence="12" type="ORF">E4U42_006310</name>
</gene>
<dbReference type="PANTHER" id="PTHR46471:SF2">
    <property type="entry name" value="CHITIN DEACETYLASE-RELATED"/>
    <property type="match status" value="1"/>
</dbReference>
<dbReference type="AlphaFoldDB" id="A0A8K0NJE5"/>
<dbReference type="Proteomes" id="UP000811619">
    <property type="component" value="Unassembled WGS sequence"/>
</dbReference>
<comment type="cofactor">
    <cofactor evidence="1">
        <name>Co(2+)</name>
        <dbReference type="ChEBI" id="CHEBI:48828"/>
    </cofactor>
</comment>
<comment type="caution">
    <text evidence="12">The sequence shown here is derived from an EMBL/GenBank/DDBJ whole genome shotgun (WGS) entry which is preliminary data.</text>
</comment>
<evidence type="ECO:0000313" key="12">
    <source>
        <dbReference type="EMBL" id="KAG5920121.1"/>
    </source>
</evidence>
<dbReference type="EMBL" id="SRPY01000630">
    <property type="protein sequence ID" value="KAG5920121.1"/>
    <property type="molecule type" value="Genomic_DNA"/>
</dbReference>
<dbReference type="InterPro" id="IPR002509">
    <property type="entry name" value="NODB_dom"/>
</dbReference>
<keyword evidence="13" id="KW-1185">Reference proteome</keyword>
<proteinExistence type="predicted"/>
<dbReference type="InterPro" id="IPR011330">
    <property type="entry name" value="Glyco_hydro/deAcase_b/a-brl"/>
</dbReference>
<evidence type="ECO:0000256" key="1">
    <source>
        <dbReference type="ARBA" id="ARBA00001941"/>
    </source>
</evidence>
<dbReference type="GO" id="GO:0016810">
    <property type="term" value="F:hydrolase activity, acting on carbon-nitrogen (but not peptide) bonds"/>
    <property type="evidence" value="ECO:0007669"/>
    <property type="project" value="InterPro"/>
</dbReference>
<dbReference type="Gene3D" id="3.20.20.370">
    <property type="entry name" value="Glycoside hydrolase/deacetylase"/>
    <property type="match status" value="1"/>
</dbReference>
<evidence type="ECO:0000256" key="8">
    <source>
        <dbReference type="PROSITE-ProRule" id="PRU00261"/>
    </source>
</evidence>
<feature type="disulfide bond" evidence="8">
    <location>
        <begin position="47"/>
        <end position="61"/>
    </location>
</feature>
<dbReference type="GO" id="GO:0046872">
    <property type="term" value="F:metal ion binding"/>
    <property type="evidence" value="ECO:0007669"/>
    <property type="project" value="UniProtKB-KW"/>
</dbReference>
<dbReference type="SMART" id="SM00270">
    <property type="entry name" value="ChtBD1"/>
    <property type="match status" value="1"/>
</dbReference>
<dbReference type="PROSITE" id="PS50941">
    <property type="entry name" value="CHIT_BIND_I_2"/>
    <property type="match status" value="1"/>
</dbReference>
<organism evidence="12 13">
    <name type="scientific">Claviceps africana</name>
    <dbReference type="NCBI Taxonomy" id="83212"/>
    <lineage>
        <taxon>Eukaryota</taxon>
        <taxon>Fungi</taxon>
        <taxon>Dikarya</taxon>
        <taxon>Ascomycota</taxon>
        <taxon>Pezizomycotina</taxon>
        <taxon>Sordariomycetes</taxon>
        <taxon>Hypocreomycetidae</taxon>
        <taxon>Hypocreales</taxon>
        <taxon>Clavicipitaceae</taxon>
        <taxon>Claviceps</taxon>
    </lineage>
</organism>
<evidence type="ECO:0008006" key="14">
    <source>
        <dbReference type="Google" id="ProtNLM"/>
    </source>
</evidence>
<keyword evidence="2 8" id="KW-0147">Chitin-binding</keyword>
<dbReference type="PROSITE" id="PS51677">
    <property type="entry name" value="NODB"/>
    <property type="match status" value="1"/>
</dbReference>
<dbReference type="CDD" id="cd00035">
    <property type="entry name" value="ChtBD1"/>
    <property type="match status" value="1"/>
</dbReference>
<keyword evidence="5" id="KW-0378">Hydrolase</keyword>
<dbReference type="InterPro" id="IPR036861">
    <property type="entry name" value="Endochitinase-like_sf"/>
</dbReference>
<evidence type="ECO:0000259" key="10">
    <source>
        <dbReference type="PROSITE" id="PS50941"/>
    </source>
</evidence>
<feature type="domain" description="NodB homology" evidence="11">
    <location>
        <begin position="109"/>
        <end position="304"/>
    </location>
</feature>
<keyword evidence="8" id="KW-1015">Disulfide bond</keyword>
<accession>A0A8K0NJE5</accession>
<keyword evidence="6" id="KW-0119">Carbohydrate metabolism</keyword>
<evidence type="ECO:0000256" key="2">
    <source>
        <dbReference type="ARBA" id="ARBA00022669"/>
    </source>
</evidence>
<keyword evidence="7" id="KW-0170">Cobalt</keyword>
<evidence type="ECO:0000256" key="3">
    <source>
        <dbReference type="ARBA" id="ARBA00022723"/>
    </source>
</evidence>
<feature type="chain" id="PRO_5035448086" description="Chitin deacetylase" evidence="9">
    <location>
        <begin position="26"/>
        <end position="321"/>
    </location>
</feature>
<dbReference type="GO" id="GO:0005975">
    <property type="term" value="P:carbohydrate metabolic process"/>
    <property type="evidence" value="ECO:0007669"/>
    <property type="project" value="InterPro"/>
</dbReference>
<evidence type="ECO:0000256" key="9">
    <source>
        <dbReference type="SAM" id="SignalP"/>
    </source>
</evidence>
<dbReference type="PANTHER" id="PTHR46471">
    <property type="entry name" value="CHITIN DEACETYLASE"/>
    <property type="match status" value="1"/>
</dbReference>
<dbReference type="GO" id="GO:0008061">
    <property type="term" value="F:chitin binding"/>
    <property type="evidence" value="ECO:0007669"/>
    <property type="project" value="UniProtKB-UniRule"/>
</dbReference>
<protein>
    <recommendedName>
        <fullName evidence="14">Chitin deacetylase</fullName>
    </recommendedName>
</protein>
<dbReference type="SUPFAM" id="SSF57016">
    <property type="entry name" value="Plant lectins/antimicrobial peptides"/>
    <property type="match status" value="1"/>
</dbReference>
<keyword evidence="4 9" id="KW-0732">Signal</keyword>
<evidence type="ECO:0000256" key="6">
    <source>
        <dbReference type="ARBA" id="ARBA00023277"/>
    </source>
</evidence>
<keyword evidence="3" id="KW-0479">Metal-binding</keyword>
<name>A0A8K0NJE5_9HYPO</name>
<feature type="signal peptide" evidence="9">
    <location>
        <begin position="1"/>
        <end position="25"/>
    </location>
</feature>
<sequence length="321" mass="34841">MKKTGLGINMLAVLAMHSASGSAHTAATPIRASAKCGPGLGSCDKSCCSEYGYCGTSADYCGGSQCQLDYSHTCDTLIPPPGRDTSRLPRPHIGSVPYGPMMTSCTQPGLVALTFDDGPFTFTRDLLDLLDALDTKATFFVTGNNLAKGHMDDASTPWPSLLHRMHGAGHHIGSHTWTHRDLDAVNDTVRHAEVTHNEMALRNVFGWIPAYLRPPFLACESSGCQEYLGRAGYHVVSANLDSKDYMYDDPGLIQQSKDRIAGGLSGDAARSSYIVLLHDVHAQTVYNLTRFVIGLVRERGYRLVTVGECLGDPSRNWYRTA</sequence>
<evidence type="ECO:0000256" key="4">
    <source>
        <dbReference type="ARBA" id="ARBA00022729"/>
    </source>
</evidence>
<reference evidence="12" key="1">
    <citation type="journal article" date="2020" name="bioRxiv">
        <title>Whole genome comparisons of ergot fungi reveals the divergence and evolution of species within the genus Claviceps are the result of varying mechanisms driving genome evolution and host range expansion.</title>
        <authorList>
            <person name="Wyka S.A."/>
            <person name="Mondo S.J."/>
            <person name="Liu M."/>
            <person name="Dettman J."/>
            <person name="Nalam V."/>
            <person name="Broders K.D."/>
        </authorList>
    </citation>
    <scope>NUCLEOTIDE SEQUENCE</scope>
    <source>
        <strain evidence="12">CCC 489</strain>
    </source>
</reference>
<dbReference type="OrthoDB" id="407355at2759"/>
<comment type="caution">
    <text evidence="8">Lacks conserved residue(s) required for the propagation of feature annotation.</text>
</comment>
<feature type="domain" description="Chitin-binding type-1" evidence="10">
    <location>
        <begin position="33"/>
        <end position="76"/>
    </location>
</feature>
<evidence type="ECO:0000256" key="5">
    <source>
        <dbReference type="ARBA" id="ARBA00022801"/>
    </source>
</evidence>
<dbReference type="Gene3D" id="3.30.60.10">
    <property type="entry name" value="Endochitinase-like"/>
    <property type="match status" value="1"/>
</dbReference>
<evidence type="ECO:0000256" key="7">
    <source>
        <dbReference type="ARBA" id="ARBA00023285"/>
    </source>
</evidence>
<dbReference type="SUPFAM" id="SSF88713">
    <property type="entry name" value="Glycoside hydrolase/deacetylase"/>
    <property type="match status" value="1"/>
</dbReference>